<organism evidence="3 4">
    <name type="scientific">Tetrahymena thermophila (strain SB210)</name>
    <dbReference type="NCBI Taxonomy" id="312017"/>
    <lineage>
        <taxon>Eukaryota</taxon>
        <taxon>Sar</taxon>
        <taxon>Alveolata</taxon>
        <taxon>Ciliophora</taxon>
        <taxon>Intramacronucleata</taxon>
        <taxon>Oligohymenophorea</taxon>
        <taxon>Hymenostomatida</taxon>
        <taxon>Tetrahymenina</taxon>
        <taxon>Tetrahymenidae</taxon>
        <taxon>Tetrahymena</taxon>
    </lineage>
</organism>
<evidence type="ECO:0000256" key="1">
    <source>
        <dbReference type="SAM" id="Phobius"/>
    </source>
</evidence>
<dbReference type="RefSeq" id="XP_001023458.1">
    <property type="nucleotide sequence ID" value="XM_001023458.1"/>
</dbReference>
<feature type="transmembrane region" description="Helical" evidence="1">
    <location>
        <begin position="482"/>
        <end position="506"/>
    </location>
</feature>
<dbReference type="InParanoid" id="I7M3I5"/>
<evidence type="ECO:0000256" key="2">
    <source>
        <dbReference type="SAM" id="SignalP"/>
    </source>
</evidence>
<keyword evidence="1" id="KW-0472">Membrane</keyword>
<proteinExistence type="predicted"/>
<accession>I7M3I5</accession>
<dbReference type="HOGENOM" id="CLU_506727_0_0_1"/>
<dbReference type="EMBL" id="GG662495">
    <property type="protein sequence ID" value="EAS03213.1"/>
    <property type="molecule type" value="Genomic_DNA"/>
</dbReference>
<keyword evidence="1 3" id="KW-0812">Transmembrane</keyword>
<dbReference type="Proteomes" id="UP000009168">
    <property type="component" value="Unassembled WGS sequence"/>
</dbReference>
<name>I7M3I5_TETTS</name>
<dbReference type="AlphaFoldDB" id="I7M3I5"/>
<protein>
    <submittedName>
        <fullName evidence="3">Transmembrane protein, putative</fullName>
    </submittedName>
</protein>
<keyword evidence="2" id="KW-0732">Signal</keyword>
<feature type="chain" id="PRO_5003711988" evidence="2">
    <location>
        <begin position="20"/>
        <end position="538"/>
    </location>
</feature>
<dbReference type="KEGG" id="tet:TTHERM_00535490"/>
<keyword evidence="1" id="KW-1133">Transmembrane helix</keyword>
<evidence type="ECO:0000313" key="3">
    <source>
        <dbReference type="EMBL" id="EAS03213.1"/>
    </source>
</evidence>
<keyword evidence="4" id="KW-1185">Reference proteome</keyword>
<evidence type="ECO:0000313" key="4">
    <source>
        <dbReference type="Proteomes" id="UP000009168"/>
    </source>
</evidence>
<dbReference type="GeneID" id="7826553"/>
<gene>
    <name evidence="3" type="ORF">TTHERM_00535490</name>
</gene>
<feature type="signal peptide" evidence="2">
    <location>
        <begin position="1"/>
        <end position="19"/>
    </location>
</feature>
<reference evidence="4" key="1">
    <citation type="journal article" date="2006" name="PLoS Biol.">
        <title>Macronuclear genome sequence of the ciliate Tetrahymena thermophila, a model eukaryote.</title>
        <authorList>
            <person name="Eisen J.A."/>
            <person name="Coyne R.S."/>
            <person name="Wu M."/>
            <person name="Wu D."/>
            <person name="Thiagarajan M."/>
            <person name="Wortman J.R."/>
            <person name="Badger J.H."/>
            <person name="Ren Q."/>
            <person name="Amedeo P."/>
            <person name="Jones K.M."/>
            <person name="Tallon L.J."/>
            <person name="Delcher A.L."/>
            <person name="Salzberg S.L."/>
            <person name="Silva J.C."/>
            <person name="Haas B.J."/>
            <person name="Majoros W.H."/>
            <person name="Farzad M."/>
            <person name="Carlton J.M."/>
            <person name="Smith R.K. Jr."/>
            <person name="Garg J."/>
            <person name="Pearlman R.E."/>
            <person name="Karrer K.M."/>
            <person name="Sun L."/>
            <person name="Manning G."/>
            <person name="Elde N.C."/>
            <person name="Turkewitz A.P."/>
            <person name="Asai D.J."/>
            <person name="Wilkes D.E."/>
            <person name="Wang Y."/>
            <person name="Cai H."/>
            <person name="Collins K."/>
            <person name="Stewart B.A."/>
            <person name="Lee S.R."/>
            <person name="Wilamowska K."/>
            <person name="Weinberg Z."/>
            <person name="Ruzzo W.L."/>
            <person name="Wloga D."/>
            <person name="Gaertig J."/>
            <person name="Frankel J."/>
            <person name="Tsao C.-C."/>
            <person name="Gorovsky M.A."/>
            <person name="Keeling P.J."/>
            <person name="Waller R.F."/>
            <person name="Patron N.J."/>
            <person name="Cherry J.M."/>
            <person name="Stover N.A."/>
            <person name="Krieger C.J."/>
            <person name="del Toro C."/>
            <person name="Ryder H.F."/>
            <person name="Williamson S.C."/>
            <person name="Barbeau R.A."/>
            <person name="Hamilton E.P."/>
            <person name="Orias E."/>
        </authorList>
    </citation>
    <scope>NUCLEOTIDE SEQUENCE [LARGE SCALE GENOMIC DNA]</scope>
    <source>
        <strain evidence="4">SB210</strain>
    </source>
</reference>
<sequence length="538" mass="63169">MKRILLVILVVQLFLTFNCQEHKVQYERIIRKNEYVYEQNSQTEFDIEYPGLVRGIYNYSIMQRNFQKNDPNQASYDEICNLVTDSVSQLVDQLNHITLNELTDSQNDKIDIINFAHHDFNNDKTVYIITSDKNVLQVKLDQNQFKLTGQSNFTQFHPDNINKLRIPRVASNNISKRIYIASSTFIISKPIDEQDKFSETPFVLEKNYQNCSKVEEVLSLNEYLIIACYESGLNIYKIGENKELIYVKSYSPKDSVYKVQYNEQYKLLAFLKDFGIYFIPYINGEFGEIQQFMIASLNSNNFVSNDFETFWLFGNLENHVLEVFVDIENKIQQVNLSHINVKSRTVGSYLNDVYGIIFYEDHFSIFIHSIPSDQVSGQREEIANFTLEDTKKFLVIEDKINKDQAFVFSTTEKSLKLNVIQFNPPRFSCKPREETGLYEYRLRIFSQECDQDESKQLFYQCVVQDSIDVKVMKSYVTSSQQKLIICIGVGIAVFFILIIAILIFCYKRKKIDLDKIEEKVRNLRKIKYQNLEKENQSV</sequence>